<dbReference type="AlphaFoldDB" id="A0A8I6RW89"/>
<dbReference type="SUPFAM" id="SSF53098">
    <property type="entry name" value="Ribonuclease H-like"/>
    <property type="match status" value="1"/>
</dbReference>
<dbReference type="OMA" id="CHENGHT"/>
<dbReference type="InterPro" id="IPR002156">
    <property type="entry name" value="RNaseH_domain"/>
</dbReference>
<dbReference type="Pfam" id="PF00075">
    <property type="entry name" value="RNase_H"/>
    <property type="match status" value="1"/>
</dbReference>
<dbReference type="Gene3D" id="3.30.420.10">
    <property type="entry name" value="Ribonuclease H-like superfamily/Ribonuclease H"/>
    <property type="match status" value="1"/>
</dbReference>
<dbReference type="CDD" id="cd09276">
    <property type="entry name" value="Rnase_HI_RT_non_LTR"/>
    <property type="match status" value="1"/>
</dbReference>
<protein>
    <recommendedName>
        <fullName evidence="1">RNase H type-1 domain-containing protein</fullName>
    </recommendedName>
</protein>
<sequence length="456" mass="51657">MISSTQWGSDRTSLLRLYRSLIRSKIDYGSNAYGSATDNKIISLNSIQNTCIRIATGAFRSSPGDSLSVEAGEPPLKHRRTFLDLKFFAKIISDKSHPLRDLLPLDNILSNEVLHTQKRKHYFVRVSLALQSLDIQVPKIQHTCVSPLPPWTLQNPNFYLKLSKSLKANTHPYTYKQEFLKIKNDFKNATFAYTDGSKSTEGVGAAFVSGGRRHSFALPPLCSNYSAELLAINKCLNIIALTRNHLILCTDSLSAVYALKDIFSLNPLVHEIHSAIKDFYRKNLQVTVMWIPGHCGITGNVEADKAARSAQREGHKISEVPQEDFVTHVKAKTKEKWQLEWFNTRENKLRAVKADIRLWTTSAGLSRKEECVLARLRIGHTRITHGYLMACEPPPMCVTCGVLTTVKHILLECKMYRRARMSSELPASLPELLNDRETTVSRLFKFLRETELFVKI</sequence>
<name>A0A8I6RW89_CIMLE</name>
<dbReference type="GeneID" id="106668869"/>
<evidence type="ECO:0000259" key="1">
    <source>
        <dbReference type="PROSITE" id="PS50879"/>
    </source>
</evidence>
<reference evidence="2" key="1">
    <citation type="submission" date="2022-01" db="UniProtKB">
        <authorList>
            <consortium name="EnsemblMetazoa"/>
        </authorList>
    </citation>
    <scope>IDENTIFICATION</scope>
</reference>
<accession>A0A8I6RW89</accession>
<keyword evidence="3" id="KW-1185">Reference proteome</keyword>
<dbReference type="OrthoDB" id="6585297at2759"/>
<proteinExistence type="predicted"/>
<evidence type="ECO:0000313" key="2">
    <source>
        <dbReference type="EnsemblMetazoa" id="XP_014253506.1"/>
    </source>
</evidence>
<dbReference type="RefSeq" id="XP_014253506.1">
    <property type="nucleotide sequence ID" value="XM_014398020.1"/>
</dbReference>
<dbReference type="GO" id="GO:0004523">
    <property type="term" value="F:RNA-DNA hybrid ribonuclease activity"/>
    <property type="evidence" value="ECO:0007669"/>
    <property type="project" value="InterPro"/>
</dbReference>
<dbReference type="KEGG" id="clec:106668869"/>
<dbReference type="EnsemblMetazoa" id="XM_014398020.1">
    <property type="protein sequence ID" value="XP_014253506.1"/>
    <property type="gene ID" value="LOC106668869"/>
</dbReference>
<dbReference type="GO" id="GO:0003676">
    <property type="term" value="F:nucleic acid binding"/>
    <property type="evidence" value="ECO:0007669"/>
    <property type="project" value="InterPro"/>
</dbReference>
<dbReference type="Proteomes" id="UP000494040">
    <property type="component" value="Unassembled WGS sequence"/>
</dbReference>
<dbReference type="InterPro" id="IPR012337">
    <property type="entry name" value="RNaseH-like_sf"/>
</dbReference>
<feature type="domain" description="RNase H type-1" evidence="1">
    <location>
        <begin position="186"/>
        <end position="312"/>
    </location>
</feature>
<evidence type="ECO:0000313" key="3">
    <source>
        <dbReference type="Proteomes" id="UP000494040"/>
    </source>
</evidence>
<dbReference type="PROSITE" id="PS50879">
    <property type="entry name" value="RNASE_H_1"/>
    <property type="match status" value="1"/>
</dbReference>
<organism evidence="2 3">
    <name type="scientific">Cimex lectularius</name>
    <name type="common">Bed bug</name>
    <name type="synonym">Acanthia lectularia</name>
    <dbReference type="NCBI Taxonomy" id="79782"/>
    <lineage>
        <taxon>Eukaryota</taxon>
        <taxon>Metazoa</taxon>
        <taxon>Ecdysozoa</taxon>
        <taxon>Arthropoda</taxon>
        <taxon>Hexapoda</taxon>
        <taxon>Insecta</taxon>
        <taxon>Pterygota</taxon>
        <taxon>Neoptera</taxon>
        <taxon>Paraneoptera</taxon>
        <taxon>Hemiptera</taxon>
        <taxon>Heteroptera</taxon>
        <taxon>Panheteroptera</taxon>
        <taxon>Cimicomorpha</taxon>
        <taxon>Cimicidae</taxon>
        <taxon>Cimex</taxon>
    </lineage>
</organism>
<dbReference type="InterPro" id="IPR036397">
    <property type="entry name" value="RNaseH_sf"/>
</dbReference>